<proteinExistence type="predicted"/>
<evidence type="ECO:0000313" key="3">
    <source>
        <dbReference type="EMBL" id="KKL80967.1"/>
    </source>
</evidence>
<feature type="domain" description="DUF4277" evidence="2">
    <location>
        <begin position="16"/>
        <end position="115"/>
    </location>
</feature>
<protein>
    <recommendedName>
        <fullName evidence="2">DUF4277 domain-containing protein</fullName>
    </recommendedName>
</protein>
<comment type="caution">
    <text evidence="3">The sequence shown here is derived from an EMBL/GenBank/DDBJ whole genome shotgun (WGS) entry which is preliminary data.</text>
</comment>
<gene>
    <name evidence="3" type="ORF">LCGC14_1999460</name>
</gene>
<sequence length="566" mass="65803">MNFSENLHLESKVTGPLPIINHFINHLGLYQILSEHLPPKPKQTLPYADAILLFVRNILIERHPLYQLSEWASRYDPKLIGLGANSTSILNDDRVGRSLDTLFKADRSTMLTEIVLQTISAFNVNLSQVHNDSTTVTVFGKYKKAGMYKGKPSVALIQGHNKDHRPDLKQLLFCLTVSRDGAVPIHYKAYDGNTTDDTTHIQTWESIRKITGHSDFIYVADSKLCTRKQMTHITKEGGKLICVLPKTRKEIKLFKDWIQSHNPAWEELLRKPDYGESKGKFNVYWGIESPIASSEKDRIIWILSSEKKEQDEHTRQRRMRKTIAELARLKDKTGKRRLKTEEQIRKAVIAIFKNYKSEGWFDWDLIVNEVELIKQKGRGRPGENTEYIRVIKQIWTFEASPNDTKIQSDAAYDGIFPLITNISSKDLPMKSVLLKYKYQPFIEKRHEQLKSVFEAMPVFLKLPHRIEALMFVYFIVLLINALIERELRLAMKRNEIQSLPLYPEKRKCKYPTTERIISLYANQSKHVLMDKDRMVKVFNDPVSEIQKLVLSLLDIPVDYYLEYKLS</sequence>
<dbReference type="InterPro" id="IPR025457">
    <property type="entry name" value="DUF4277"/>
</dbReference>
<dbReference type="EMBL" id="LAZR01022700">
    <property type="protein sequence ID" value="KKL80967.1"/>
    <property type="molecule type" value="Genomic_DNA"/>
</dbReference>
<dbReference type="PANTHER" id="PTHR34614:SF2">
    <property type="entry name" value="TRANSPOSASE IS4-LIKE DOMAIN-CONTAINING PROTEIN"/>
    <property type="match status" value="1"/>
</dbReference>
<evidence type="ECO:0000259" key="2">
    <source>
        <dbReference type="Pfam" id="PF14104"/>
    </source>
</evidence>
<dbReference type="PANTHER" id="PTHR34614">
    <property type="match status" value="1"/>
</dbReference>
<name>A0A0F9I0Q6_9ZZZZ</name>
<keyword evidence="1" id="KW-0812">Transmembrane</keyword>
<keyword evidence="1" id="KW-0472">Membrane</keyword>
<evidence type="ECO:0000256" key="1">
    <source>
        <dbReference type="SAM" id="Phobius"/>
    </source>
</evidence>
<dbReference type="AlphaFoldDB" id="A0A0F9I0Q6"/>
<dbReference type="Pfam" id="PF14104">
    <property type="entry name" value="DUF4277"/>
    <property type="match status" value="1"/>
</dbReference>
<keyword evidence="1" id="KW-1133">Transmembrane helix</keyword>
<dbReference type="NCBIfam" id="NF033559">
    <property type="entry name" value="transpos_IS1634"/>
    <property type="match status" value="1"/>
</dbReference>
<dbReference type="InterPro" id="IPR047654">
    <property type="entry name" value="IS1634_transpos"/>
</dbReference>
<feature type="transmembrane region" description="Helical" evidence="1">
    <location>
        <begin position="466"/>
        <end position="483"/>
    </location>
</feature>
<accession>A0A0F9I0Q6</accession>
<reference evidence="3" key="1">
    <citation type="journal article" date="2015" name="Nature">
        <title>Complex archaea that bridge the gap between prokaryotes and eukaryotes.</title>
        <authorList>
            <person name="Spang A."/>
            <person name="Saw J.H."/>
            <person name="Jorgensen S.L."/>
            <person name="Zaremba-Niedzwiedzka K."/>
            <person name="Martijn J."/>
            <person name="Lind A.E."/>
            <person name="van Eijk R."/>
            <person name="Schleper C."/>
            <person name="Guy L."/>
            <person name="Ettema T.J."/>
        </authorList>
    </citation>
    <scope>NUCLEOTIDE SEQUENCE</scope>
</reference>
<organism evidence="3">
    <name type="scientific">marine sediment metagenome</name>
    <dbReference type="NCBI Taxonomy" id="412755"/>
    <lineage>
        <taxon>unclassified sequences</taxon>
        <taxon>metagenomes</taxon>
        <taxon>ecological metagenomes</taxon>
    </lineage>
</organism>